<evidence type="ECO:0000313" key="8">
    <source>
        <dbReference type="EMBL" id="RGD69267.1"/>
    </source>
</evidence>
<proteinExistence type="inferred from homology"/>
<comment type="pathway">
    <text evidence="1">Glycan metabolism; L-arabinan degradation.</text>
</comment>
<dbReference type="OrthoDB" id="9763933at2"/>
<sequence>MKNTEINIRDPFVLVEDGTYYMYGTRAATCWGAADGFDCYVSKDMEDWDGPFEVFHKPEDFWADRNCWAPEVHKYRGFYYMFATFKDSSVHGGTAILKSESPLGPFVMYSDRQITPKDWECIDGTFYVSPDGTPYMVFVHEWVQISDGSICAVELSRDLKEAVSEPVTLFHASEAVGWVQTITNKNRPGLHYVTDGPYLYRTGGGRLIMLWSSFGKEGYTEALAYSDNGDITGKWTQDDRLLFLKDGGHGMIFESISGELYLTLHTPNEHLKEHPVFYRLIEEEDTLRVAELS</sequence>
<reference evidence="7 9" key="1">
    <citation type="submission" date="2015-09" db="EMBL/GenBank/DDBJ databases">
        <authorList>
            <consortium name="Pathogen Informatics"/>
        </authorList>
    </citation>
    <scope>NUCLEOTIDE SEQUENCE [LARGE SCALE GENOMIC DNA]</scope>
    <source>
        <strain evidence="7 9">2789STDY5608850</strain>
    </source>
</reference>
<dbReference type="Proteomes" id="UP000261023">
    <property type="component" value="Unassembled WGS sequence"/>
</dbReference>
<dbReference type="Pfam" id="PF04616">
    <property type="entry name" value="Glyco_hydro_43"/>
    <property type="match status" value="1"/>
</dbReference>
<dbReference type="PANTHER" id="PTHR43301:SF3">
    <property type="entry name" value="ARABINAN ENDO-1,5-ALPHA-L-ARABINOSIDASE A-RELATED"/>
    <property type="match status" value="1"/>
</dbReference>
<evidence type="ECO:0000256" key="3">
    <source>
        <dbReference type="ARBA" id="ARBA00022801"/>
    </source>
</evidence>
<keyword evidence="4 6" id="KW-0326">Glycosidase</keyword>
<dbReference type="InterPro" id="IPR006710">
    <property type="entry name" value="Glyco_hydro_43"/>
</dbReference>
<evidence type="ECO:0000256" key="2">
    <source>
        <dbReference type="ARBA" id="ARBA00009865"/>
    </source>
</evidence>
<evidence type="ECO:0000256" key="5">
    <source>
        <dbReference type="PIRSR" id="PIRSR606710-2"/>
    </source>
</evidence>
<protein>
    <submittedName>
        <fullName evidence="8">Glycoside hydrolase</fullName>
    </submittedName>
    <submittedName>
        <fullName evidence="7">Putative beta-xylosidase</fullName>
    </submittedName>
</protein>
<dbReference type="AlphaFoldDB" id="A0A174KBJ5"/>
<dbReference type="RefSeq" id="WP_025530915.1">
    <property type="nucleotide sequence ID" value="NZ_CABIXC010000017.1"/>
</dbReference>
<evidence type="ECO:0000256" key="4">
    <source>
        <dbReference type="ARBA" id="ARBA00023295"/>
    </source>
</evidence>
<name>A0A174KBJ5_9FIRM</name>
<reference evidence="8 10" key="2">
    <citation type="submission" date="2018-08" db="EMBL/GenBank/DDBJ databases">
        <title>A genome reference for cultivated species of the human gut microbiota.</title>
        <authorList>
            <person name="Zou Y."/>
            <person name="Xue W."/>
            <person name="Luo G."/>
        </authorList>
    </citation>
    <scope>NUCLEOTIDE SEQUENCE [LARGE SCALE GENOMIC DNA]</scope>
    <source>
        <strain evidence="8 10">AF19-13AC</strain>
    </source>
</reference>
<dbReference type="SUPFAM" id="SSF75005">
    <property type="entry name" value="Arabinanase/levansucrase/invertase"/>
    <property type="match status" value="1"/>
</dbReference>
<dbReference type="Gene3D" id="2.115.10.20">
    <property type="entry name" value="Glycosyl hydrolase domain, family 43"/>
    <property type="match status" value="1"/>
</dbReference>
<accession>A0A174KBJ5</accession>
<dbReference type="EMBL" id="QTJW01000011">
    <property type="protein sequence ID" value="RGD69267.1"/>
    <property type="molecule type" value="Genomic_DNA"/>
</dbReference>
<dbReference type="GO" id="GO:0005975">
    <property type="term" value="P:carbohydrate metabolic process"/>
    <property type="evidence" value="ECO:0007669"/>
    <property type="project" value="InterPro"/>
</dbReference>
<keyword evidence="3 6" id="KW-0378">Hydrolase</keyword>
<evidence type="ECO:0000313" key="10">
    <source>
        <dbReference type="Proteomes" id="UP000261023"/>
    </source>
</evidence>
<evidence type="ECO:0000256" key="1">
    <source>
        <dbReference type="ARBA" id="ARBA00004834"/>
    </source>
</evidence>
<feature type="site" description="Important for catalytic activity, responsible for pKa modulation of the active site Glu and correct orientation of both the proton donor and substrate" evidence="5">
    <location>
        <position position="123"/>
    </location>
</feature>
<evidence type="ECO:0000313" key="7">
    <source>
        <dbReference type="EMBL" id="CUP08201.1"/>
    </source>
</evidence>
<gene>
    <name evidence="8" type="ORF">DWX31_16820</name>
    <name evidence="7" type="ORF">ERS852407_04919</name>
</gene>
<evidence type="ECO:0000256" key="6">
    <source>
        <dbReference type="RuleBase" id="RU361187"/>
    </source>
</evidence>
<dbReference type="InterPro" id="IPR023296">
    <property type="entry name" value="Glyco_hydro_beta-prop_sf"/>
</dbReference>
<dbReference type="Proteomes" id="UP000095651">
    <property type="component" value="Unassembled WGS sequence"/>
</dbReference>
<organism evidence="7 9">
    <name type="scientific">Hungatella hathewayi</name>
    <dbReference type="NCBI Taxonomy" id="154046"/>
    <lineage>
        <taxon>Bacteria</taxon>
        <taxon>Bacillati</taxon>
        <taxon>Bacillota</taxon>
        <taxon>Clostridia</taxon>
        <taxon>Lachnospirales</taxon>
        <taxon>Lachnospiraceae</taxon>
        <taxon>Hungatella</taxon>
    </lineage>
</organism>
<dbReference type="GO" id="GO:0004553">
    <property type="term" value="F:hydrolase activity, hydrolyzing O-glycosyl compounds"/>
    <property type="evidence" value="ECO:0007669"/>
    <property type="project" value="InterPro"/>
</dbReference>
<dbReference type="EMBL" id="CYZE01000017">
    <property type="protein sequence ID" value="CUP08201.1"/>
    <property type="molecule type" value="Genomic_DNA"/>
</dbReference>
<dbReference type="InterPro" id="IPR050727">
    <property type="entry name" value="GH43_arabinanases"/>
</dbReference>
<dbReference type="CDD" id="cd08981">
    <property type="entry name" value="GH43_Bt1873-like"/>
    <property type="match status" value="1"/>
</dbReference>
<evidence type="ECO:0000313" key="9">
    <source>
        <dbReference type="Proteomes" id="UP000095651"/>
    </source>
</evidence>
<comment type="similarity">
    <text evidence="2 6">Belongs to the glycosyl hydrolase 43 family.</text>
</comment>
<dbReference type="PANTHER" id="PTHR43301">
    <property type="entry name" value="ARABINAN ENDO-1,5-ALPHA-L-ARABINOSIDASE"/>
    <property type="match status" value="1"/>
</dbReference>